<name>A0A392W904_9FABA</name>
<dbReference type="Proteomes" id="UP000265520">
    <property type="component" value="Unassembled WGS sequence"/>
</dbReference>
<sequence>MRGSGGDSFGRGRRRCWKSVRLYFTISLCRLSLQILGSGSPTLPK</sequence>
<protein>
    <submittedName>
        <fullName evidence="1">Uncharacterized protein</fullName>
    </submittedName>
</protein>
<evidence type="ECO:0000313" key="2">
    <source>
        <dbReference type="Proteomes" id="UP000265520"/>
    </source>
</evidence>
<keyword evidence="2" id="KW-1185">Reference proteome</keyword>
<proteinExistence type="predicted"/>
<feature type="non-terminal residue" evidence="1">
    <location>
        <position position="45"/>
    </location>
</feature>
<dbReference type="EMBL" id="LXQA011433276">
    <property type="protein sequence ID" value="MCI97114.1"/>
    <property type="molecule type" value="Genomic_DNA"/>
</dbReference>
<dbReference type="AlphaFoldDB" id="A0A392W904"/>
<evidence type="ECO:0000313" key="1">
    <source>
        <dbReference type="EMBL" id="MCI97114.1"/>
    </source>
</evidence>
<accession>A0A392W904</accession>
<comment type="caution">
    <text evidence="1">The sequence shown here is derived from an EMBL/GenBank/DDBJ whole genome shotgun (WGS) entry which is preliminary data.</text>
</comment>
<reference evidence="1 2" key="1">
    <citation type="journal article" date="2018" name="Front. Plant Sci.">
        <title>Red Clover (Trifolium pratense) and Zigzag Clover (T. medium) - A Picture of Genomic Similarities and Differences.</title>
        <authorList>
            <person name="Dluhosova J."/>
            <person name="Istvanek J."/>
            <person name="Nedelnik J."/>
            <person name="Repkova J."/>
        </authorList>
    </citation>
    <scope>NUCLEOTIDE SEQUENCE [LARGE SCALE GENOMIC DNA]</scope>
    <source>
        <strain evidence="2">cv. 10/8</strain>
        <tissue evidence="1">Leaf</tissue>
    </source>
</reference>
<organism evidence="1 2">
    <name type="scientific">Trifolium medium</name>
    <dbReference type="NCBI Taxonomy" id="97028"/>
    <lineage>
        <taxon>Eukaryota</taxon>
        <taxon>Viridiplantae</taxon>
        <taxon>Streptophyta</taxon>
        <taxon>Embryophyta</taxon>
        <taxon>Tracheophyta</taxon>
        <taxon>Spermatophyta</taxon>
        <taxon>Magnoliopsida</taxon>
        <taxon>eudicotyledons</taxon>
        <taxon>Gunneridae</taxon>
        <taxon>Pentapetalae</taxon>
        <taxon>rosids</taxon>
        <taxon>fabids</taxon>
        <taxon>Fabales</taxon>
        <taxon>Fabaceae</taxon>
        <taxon>Papilionoideae</taxon>
        <taxon>50 kb inversion clade</taxon>
        <taxon>NPAAA clade</taxon>
        <taxon>Hologalegina</taxon>
        <taxon>IRL clade</taxon>
        <taxon>Trifolieae</taxon>
        <taxon>Trifolium</taxon>
    </lineage>
</organism>